<dbReference type="AlphaFoldDB" id="A0A9D1SF75"/>
<dbReference type="InterPro" id="IPR008756">
    <property type="entry name" value="Peptidase_M56"/>
</dbReference>
<evidence type="ECO:0000313" key="3">
    <source>
        <dbReference type="EMBL" id="HIU57936.1"/>
    </source>
</evidence>
<dbReference type="Proteomes" id="UP000824109">
    <property type="component" value="Unassembled WGS sequence"/>
</dbReference>
<accession>A0A9D1SF75</accession>
<dbReference type="EMBL" id="DVNB01000091">
    <property type="protein sequence ID" value="HIU57936.1"/>
    <property type="molecule type" value="Genomic_DNA"/>
</dbReference>
<reference evidence="3" key="2">
    <citation type="journal article" date="2021" name="PeerJ">
        <title>Extensive microbial diversity within the chicken gut microbiome revealed by metagenomics and culture.</title>
        <authorList>
            <person name="Gilroy R."/>
            <person name="Ravi A."/>
            <person name="Getino M."/>
            <person name="Pursley I."/>
            <person name="Horton D.L."/>
            <person name="Alikhan N.F."/>
            <person name="Baker D."/>
            <person name="Gharbi K."/>
            <person name="Hall N."/>
            <person name="Watson M."/>
            <person name="Adriaenssens E.M."/>
            <person name="Foster-Nyarko E."/>
            <person name="Jarju S."/>
            <person name="Secka A."/>
            <person name="Antonio M."/>
            <person name="Oren A."/>
            <person name="Chaudhuri R.R."/>
            <person name="La Ragione R."/>
            <person name="Hildebrand F."/>
            <person name="Pallen M.J."/>
        </authorList>
    </citation>
    <scope>NUCLEOTIDE SEQUENCE</scope>
    <source>
        <strain evidence="3">USAMLcec3-3695</strain>
    </source>
</reference>
<reference evidence="3" key="1">
    <citation type="submission" date="2020-10" db="EMBL/GenBank/DDBJ databases">
        <authorList>
            <person name="Gilroy R."/>
        </authorList>
    </citation>
    <scope>NUCLEOTIDE SEQUENCE</scope>
    <source>
        <strain evidence="3">USAMLcec3-3695</strain>
    </source>
</reference>
<dbReference type="InterPro" id="IPR052173">
    <property type="entry name" value="Beta-lactam_resp_regulator"/>
</dbReference>
<feature type="transmembrane region" description="Helical" evidence="1">
    <location>
        <begin position="6"/>
        <end position="25"/>
    </location>
</feature>
<comment type="caution">
    <text evidence="3">The sequence shown here is derived from an EMBL/GenBank/DDBJ whole genome shotgun (WGS) entry which is preliminary data.</text>
</comment>
<dbReference type="Pfam" id="PF05569">
    <property type="entry name" value="Peptidase_M56"/>
    <property type="match status" value="1"/>
</dbReference>
<keyword evidence="1" id="KW-0472">Membrane</keyword>
<evidence type="ECO:0000256" key="1">
    <source>
        <dbReference type="SAM" id="Phobius"/>
    </source>
</evidence>
<dbReference type="CDD" id="cd07341">
    <property type="entry name" value="M56_BlaR1_MecR1_like"/>
    <property type="match status" value="1"/>
</dbReference>
<organism evidence="3 4">
    <name type="scientific">Candidatus Ornithomonoglobus merdipullorum</name>
    <dbReference type="NCBI Taxonomy" id="2840895"/>
    <lineage>
        <taxon>Bacteria</taxon>
        <taxon>Bacillati</taxon>
        <taxon>Bacillota</taxon>
        <taxon>Clostridia</taxon>
        <taxon>Candidatus Ornithomonoglobus</taxon>
    </lineage>
</organism>
<keyword evidence="1" id="KW-1133">Transmembrane helix</keyword>
<protein>
    <recommendedName>
        <fullName evidence="2">Peptidase M56 domain-containing protein</fullName>
    </recommendedName>
</protein>
<proteinExistence type="predicted"/>
<feature type="transmembrane region" description="Helical" evidence="1">
    <location>
        <begin position="112"/>
        <end position="137"/>
    </location>
</feature>
<feature type="domain" description="Peptidase M56" evidence="2">
    <location>
        <begin position="7"/>
        <end position="271"/>
    </location>
</feature>
<dbReference type="PANTHER" id="PTHR34978">
    <property type="entry name" value="POSSIBLE SENSOR-TRANSDUCER PROTEIN BLAR"/>
    <property type="match status" value="1"/>
</dbReference>
<name>A0A9D1SF75_9FIRM</name>
<dbReference type="PANTHER" id="PTHR34978:SF3">
    <property type="entry name" value="SLR0241 PROTEIN"/>
    <property type="match status" value="1"/>
</dbReference>
<gene>
    <name evidence="3" type="ORF">IAA61_09050</name>
</gene>
<sequence>MYEIFRTVLLMSLFGSAATIVLLCLKPITAKKFPAAWQYYVWAAVLIAMLLPGYKLIPKREAQRLPIMNQQQMTAEQPAAPDAAYTAPEMNNITDESAVTYKTQGTARPGDIAAYIWLFGACVFLLVVLLSYTAYLVRKRRNSVRLESCPSLEQAKIELRIKRRIEIRMADDIDSPMLSGVFFPVVYIPCREIPEEKLHMVLLHELTHYKRKDLLIKWISVFVNALHWFNPLCYLLRANISEACEVSCDMSVTKAMSDEERKLYMQTILYLAE</sequence>
<evidence type="ECO:0000313" key="4">
    <source>
        <dbReference type="Proteomes" id="UP000824109"/>
    </source>
</evidence>
<evidence type="ECO:0000259" key="2">
    <source>
        <dbReference type="Pfam" id="PF05569"/>
    </source>
</evidence>
<feature type="transmembrane region" description="Helical" evidence="1">
    <location>
        <begin position="37"/>
        <end position="57"/>
    </location>
</feature>
<keyword evidence="1" id="KW-0812">Transmembrane</keyword>